<keyword evidence="7" id="KW-1185">Reference proteome</keyword>
<dbReference type="InterPro" id="IPR001206">
    <property type="entry name" value="Diacylglycerol_kinase_cat_dom"/>
</dbReference>
<dbReference type="Pfam" id="PF19279">
    <property type="entry name" value="YegS_C"/>
    <property type="match status" value="1"/>
</dbReference>
<keyword evidence="3" id="KW-0418">Kinase</keyword>
<proteinExistence type="predicted"/>
<organism evidence="6 7">
    <name type="scientific">Deinococcus aquiradiocola</name>
    <dbReference type="NCBI Taxonomy" id="393059"/>
    <lineage>
        <taxon>Bacteria</taxon>
        <taxon>Thermotogati</taxon>
        <taxon>Deinococcota</taxon>
        <taxon>Deinococci</taxon>
        <taxon>Deinococcales</taxon>
        <taxon>Deinococcaceae</taxon>
        <taxon>Deinococcus</taxon>
    </lineage>
</organism>
<evidence type="ECO:0000256" key="2">
    <source>
        <dbReference type="ARBA" id="ARBA00022741"/>
    </source>
</evidence>
<evidence type="ECO:0000259" key="5">
    <source>
        <dbReference type="PROSITE" id="PS50146"/>
    </source>
</evidence>
<dbReference type="PANTHER" id="PTHR12358">
    <property type="entry name" value="SPHINGOSINE KINASE"/>
    <property type="match status" value="1"/>
</dbReference>
<gene>
    <name evidence="6" type="ORF">GCM10008939_20790</name>
</gene>
<evidence type="ECO:0000256" key="1">
    <source>
        <dbReference type="ARBA" id="ARBA00022679"/>
    </source>
</evidence>
<keyword evidence="1" id="KW-0808">Transferase</keyword>
<dbReference type="Proteomes" id="UP000635726">
    <property type="component" value="Unassembled WGS sequence"/>
</dbReference>
<sequence>MTRTDVRPEREGRHDPALYTAGMTAAAPVPLLVNRRSRRGEALGHEAAHALLHAGVTARLTFTDDPGSAERALREAVLAGAPRVVVGGGDGSLSLAAHALAGSGVTLGVLPLGTGNTFARSVGVPLDLPGACRVIAEGHVRRVDVGRLNGRAFLNSAALGTSAEIARTLTPELKRRLGLLAWPWVGLKVLLRHRALQVTVTHGGGQLTVRTHQVLVANGRYVAGPLRAAPDASITDGLLDVLILGDARVPSFLRAATGWAAGRRSVRLSAPELRVHAGGSRVWVSVDGDVSSVRDLRLTLERAALNVNVPAGYVPETV</sequence>
<dbReference type="EMBL" id="BMOE01000006">
    <property type="protein sequence ID" value="GGJ76440.1"/>
    <property type="molecule type" value="Genomic_DNA"/>
</dbReference>
<reference evidence="6" key="2">
    <citation type="submission" date="2020-09" db="EMBL/GenBank/DDBJ databases">
        <authorList>
            <person name="Sun Q."/>
            <person name="Ohkuma M."/>
        </authorList>
    </citation>
    <scope>NUCLEOTIDE SEQUENCE</scope>
    <source>
        <strain evidence="6">JCM 14371</strain>
    </source>
</reference>
<keyword evidence="2" id="KW-0547">Nucleotide-binding</keyword>
<dbReference type="Gene3D" id="3.40.50.10330">
    <property type="entry name" value="Probable inorganic polyphosphate/atp-NAD kinase, domain 1"/>
    <property type="match status" value="1"/>
</dbReference>
<comment type="caution">
    <text evidence="6">The sequence shown here is derived from an EMBL/GenBank/DDBJ whole genome shotgun (WGS) entry which is preliminary data.</text>
</comment>
<dbReference type="PROSITE" id="PS50146">
    <property type="entry name" value="DAGK"/>
    <property type="match status" value="1"/>
</dbReference>
<dbReference type="SMART" id="SM00046">
    <property type="entry name" value="DAGKc"/>
    <property type="match status" value="1"/>
</dbReference>
<keyword evidence="4" id="KW-0067">ATP-binding</keyword>
<dbReference type="PANTHER" id="PTHR12358:SF54">
    <property type="entry name" value="SPHINGOSINE KINASE RELATED PROTEIN"/>
    <property type="match status" value="1"/>
</dbReference>
<dbReference type="Pfam" id="PF00781">
    <property type="entry name" value="DAGK_cat"/>
    <property type="match status" value="1"/>
</dbReference>
<dbReference type="NCBIfam" id="TIGR00147">
    <property type="entry name" value="YegS/Rv2252/BmrU family lipid kinase"/>
    <property type="match status" value="1"/>
</dbReference>
<evidence type="ECO:0000256" key="4">
    <source>
        <dbReference type="ARBA" id="ARBA00022840"/>
    </source>
</evidence>
<dbReference type="InterPro" id="IPR045540">
    <property type="entry name" value="YegS/DAGK_C"/>
</dbReference>
<dbReference type="SUPFAM" id="SSF111331">
    <property type="entry name" value="NAD kinase/diacylglycerol kinase-like"/>
    <property type="match status" value="1"/>
</dbReference>
<evidence type="ECO:0000313" key="6">
    <source>
        <dbReference type="EMBL" id="GGJ76440.1"/>
    </source>
</evidence>
<dbReference type="InterPro" id="IPR017438">
    <property type="entry name" value="ATP-NAD_kinase_N"/>
</dbReference>
<feature type="domain" description="DAGKc" evidence="5">
    <location>
        <begin position="24"/>
        <end position="152"/>
    </location>
</feature>
<dbReference type="InterPro" id="IPR005218">
    <property type="entry name" value="Diacylglycerol/lipid_kinase"/>
</dbReference>
<protein>
    <recommendedName>
        <fullName evidence="5">DAGKc domain-containing protein</fullName>
    </recommendedName>
</protein>
<dbReference type="InterPro" id="IPR016064">
    <property type="entry name" value="NAD/diacylglycerol_kinase_sf"/>
</dbReference>
<evidence type="ECO:0000256" key="3">
    <source>
        <dbReference type="ARBA" id="ARBA00022777"/>
    </source>
</evidence>
<dbReference type="GO" id="GO:0005524">
    <property type="term" value="F:ATP binding"/>
    <property type="evidence" value="ECO:0007669"/>
    <property type="project" value="UniProtKB-KW"/>
</dbReference>
<accession>A0A917PGA2</accession>
<evidence type="ECO:0000313" key="7">
    <source>
        <dbReference type="Proteomes" id="UP000635726"/>
    </source>
</evidence>
<dbReference type="InterPro" id="IPR050187">
    <property type="entry name" value="Lipid_Phosphate_FormReg"/>
</dbReference>
<name>A0A917PGA2_9DEIO</name>
<dbReference type="GO" id="GO:0008654">
    <property type="term" value="P:phospholipid biosynthetic process"/>
    <property type="evidence" value="ECO:0007669"/>
    <property type="project" value="InterPro"/>
</dbReference>
<reference evidence="6" key="1">
    <citation type="journal article" date="2014" name="Int. J. Syst. Evol. Microbiol.">
        <title>Complete genome sequence of Corynebacterium casei LMG S-19264T (=DSM 44701T), isolated from a smear-ripened cheese.</title>
        <authorList>
            <consortium name="US DOE Joint Genome Institute (JGI-PGF)"/>
            <person name="Walter F."/>
            <person name="Albersmeier A."/>
            <person name="Kalinowski J."/>
            <person name="Ruckert C."/>
        </authorList>
    </citation>
    <scope>NUCLEOTIDE SEQUENCE</scope>
    <source>
        <strain evidence="6">JCM 14371</strain>
    </source>
</reference>
<dbReference type="AlphaFoldDB" id="A0A917PGA2"/>
<dbReference type="Gene3D" id="2.60.200.40">
    <property type="match status" value="1"/>
</dbReference>
<dbReference type="GO" id="GO:0016301">
    <property type="term" value="F:kinase activity"/>
    <property type="evidence" value="ECO:0007669"/>
    <property type="project" value="UniProtKB-KW"/>
</dbReference>